<evidence type="ECO:0000313" key="3">
    <source>
        <dbReference type="Proteomes" id="UP000537989"/>
    </source>
</evidence>
<dbReference type="SUPFAM" id="SSF81901">
    <property type="entry name" value="HCP-like"/>
    <property type="match status" value="1"/>
</dbReference>
<evidence type="ECO:0000313" key="2">
    <source>
        <dbReference type="EMBL" id="KAF5240726.1"/>
    </source>
</evidence>
<dbReference type="InterPro" id="IPR024983">
    <property type="entry name" value="CHAT_dom"/>
</dbReference>
<proteinExistence type="predicted"/>
<dbReference type="PANTHER" id="PTHR19959">
    <property type="entry name" value="KINESIN LIGHT CHAIN"/>
    <property type="match status" value="1"/>
</dbReference>
<organism evidence="2 3">
    <name type="scientific">Fusarium austroamericanum</name>
    <dbReference type="NCBI Taxonomy" id="282268"/>
    <lineage>
        <taxon>Eukaryota</taxon>
        <taxon>Fungi</taxon>
        <taxon>Dikarya</taxon>
        <taxon>Ascomycota</taxon>
        <taxon>Pezizomycotina</taxon>
        <taxon>Sordariomycetes</taxon>
        <taxon>Hypocreomycetidae</taxon>
        <taxon>Hypocreales</taxon>
        <taxon>Nectriaceae</taxon>
        <taxon>Fusarium</taxon>
    </lineage>
</organism>
<dbReference type="AlphaFoldDB" id="A0AAN6HGZ3"/>
<evidence type="ECO:0000259" key="1">
    <source>
        <dbReference type="Pfam" id="PF12770"/>
    </source>
</evidence>
<dbReference type="PANTHER" id="PTHR19959:SF119">
    <property type="entry name" value="FUNGAL LIPASE-LIKE DOMAIN-CONTAINING PROTEIN"/>
    <property type="match status" value="1"/>
</dbReference>
<dbReference type="SUPFAM" id="SSF48452">
    <property type="entry name" value="TPR-like"/>
    <property type="match status" value="1"/>
</dbReference>
<protein>
    <recommendedName>
        <fullName evidence="1">CHAT domain-containing protein</fullName>
    </recommendedName>
</protein>
<sequence>MPLCLENGVTSTSSLDYEELFEIDDDTAEYLLDLDDQSLRSFAARKDSYLDDDQCKASTYACFLLFKRTGSVNALQGGINLVNLWLRRIPNGRPEKECPGRILPMLSAQLEKKNFHDSLLAIISGQQFNYLDMQFGSLMETGSFFPEDAVSQGAFFNNAGVKLLREFEATDSLIDLNNAILFLEKAVALACDDSTRAGRKHNLATFYGARFERTGCTKDLDIAIKLTKEAIDTESQDHLDLPYYLSGLQVWMSRKFERYGQEEDLEEAIDAAEMAIALTPEDDPHLLGRLNDLANRLNARCKGSGDEDDLVRHIQLMQKALNGPVAPTASQKALFLDNLGQGHYELFRQRNSVDDLIRSLQVHTESVKLAFQENHKDLPIFLNNISLAYHAHFEQFGALEYLDNAMYYAAVAVNETAPDHPDIIKRLKNLGTWLCSRSMYTGSLDDIDRSIAVSRSAIERLPPGHPDLGNHLSELGGSLHRRFDRTWLLSNLEESLKYQRQAIECNTNSSLQALILNNYANVLAQHGLTTGETESVSKGIEHMRTVLREAPLDDEYRPSRVCNLGNWLGQRFRITSLKEDIDEAISLTQEACDMLPPQHLDKAGYLQNLGSWYTARFEEYSDEQDQLHALSSCKTGSEMATARPSIRIELAFRAAEIHADRKEWKESSKLMESAIDLFPTVSLRSLKHTDKQDMLGRFFGLASDAAAISLNAGNEPYHALQLLERGRGVIAGLLMDMRGDISDLETKRPELAQKFRSLRDQLTVPSDQWNSSAPNDTIVSYDARVRQRRAADHEFNELISKIREETELHNFLLLPSEQELIDAAKSGPIVIINTSVYRCDAFLIQDDKIRVQRLTDLTLEDLQKHVRVLQSSASRTDAAMKAILHWLWDTTMRPCLDALGFVKPSSDETLPRVWWVPTGLLSRLPLHAAGNYREQAFDSVLDRVMSSYALSVKALIHGRQAAVAQSSQHSDRAILIPMKQTPGLDFDGHLPFAEDEVDMLKDMCKPLGLQPVTPEPRKDDVLECVKSCTIFHFAGHGSSDPVEPSKSCLLLDDWKTNPLTVEDFRDYHIGENPPFLGYLSACSTGANTVTKLADEGIHLISSLQLAGFQHVVGTLWEVSDKYCVDVARVFYKTLQEEGLTDTSICRALHKATKALRDGQISAEMKTRYAVCVDFNEPIKVLDNFHWVPYIHFGC</sequence>
<keyword evidence="3" id="KW-1185">Reference proteome</keyword>
<feature type="domain" description="CHAT" evidence="1">
    <location>
        <begin position="882"/>
        <end position="1193"/>
    </location>
</feature>
<dbReference type="Pfam" id="PF12770">
    <property type="entry name" value="CHAT"/>
    <property type="match status" value="1"/>
</dbReference>
<dbReference type="Proteomes" id="UP000537989">
    <property type="component" value="Unassembled WGS sequence"/>
</dbReference>
<dbReference type="Gene3D" id="1.25.40.10">
    <property type="entry name" value="Tetratricopeptide repeat domain"/>
    <property type="match status" value="2"/>
</dbReference>
<accession>A0AAN6HGZ3</accession>
<comment type="caution">
    <text evidence="2">The sequence shown here is derived from an EMBL/GenBank/DDBJ whole genome shotgun (WGS) entry which is preliminary data.</text>
</comment>
<gene>
    <name evidence="2" type="ORF">FAUST_4252</name>
</gene>
<dbReference type="InterPro" id="IPR011990">
    <property type="entry name" value="TPR-like_helical_dom_sf"/>
</dbReference>
<name>A0AAN6HGZ3_FUSAU</name>
<reference evidence="2 3" key="1">
    <citation type="submission" date="2020-02" db="EMBL/GenBank/DDBJ databases">
        <title>Identification and distribution of gene clusters putatively required for synthesis of sphingolipid metabolism inhibitors in phylogenetically diverse species of the filamentous fungus Fusarium.</title>
        <authorList>
            <person name="Kim H.-S."/>
            <person name="Busman M."/>
            <person name="Brown D.W."/>
            <person name="Divon H."/>
            <person name="Uhlig S."/>
            <person name="Proctor R.H."/>
        </authorList>
    </citation>
    <scope>NUCLEOTIDE SEQUENCE [LARGE SCALE GENOMIC DNA]</scope>
    <source>
        <strain evidence="2 3">NRRL 2903</strain>
    </source>
</reference>
<dbReference type="EMBL" id="JAAMOD010000109">
    <property type="protein sequence ID" value="KAF5240726.1"/>
    <property type="molecule type" value="Genomic_DNA"/>
</dbReference>